<proteinExistence type="predicted"/>
<dbReference type="PANTHER" id="PTHR46609">
    <property type="entry name" value="EXONUCLEASE, PHAGE-TYPE/RECB, C-TERMINAL DOMAIN-CONTAINING PROTEIN"/>
    <property type="match status" value="1"/>
</dbReference>
<keyword evidence="3" id="KW-1185">Reference proteome</keyword>
<dbReference type="Proteomes" id="UP001314229">
    <property type="component" value="Unassembled WGS sequence"/>
</dbReference>
<feature type="region of interest" description="Disordered" evidence="1">
    <location>
        <begin position="333"/>
        <end position="395"/>
    </location>
</feature>
<evidence type="ECO:0000256" key="1">
    <source>
        <dbReference type="SAM" id="MobiDB-lite"/>
    </source>
</evidence>
<dbReference type="PANTHER" id="PTHR46609:SF7">
    <property type="match status" value="1"/>
</dbReference>
<sequence length="803" mass="90935">MANIVEEFLQYPSEELLEQCTKEQLIKVAQHFSVAVEPKRTKDNLKNIIKANLQEGGVMMDGGGETDISMSKRGLTFEQQKELLLLKLDHEKVQGEAEVGVRPELPVEGVDIILGNDLAGSRVWSDDVEFDSLQLPDVSIPPNTIGVASLSFPEVPETEQAACTVETKGFSESEPAVISVCAVTRLMTAALTDRREKCDIKKFALSLPPDLCVSRSELVKRQKADQSLKGVYDLVLPTMQFGSCVRLFLRLYTRCTESGGRKRGEKYFSVLNMANTRFLQFRSFITQRFTTATVEIFEEVESIVEEICEENKRLQNILHMVLNPEIRLRRIDDGEQPPELNTDVDLETSEPLPIPKEEPSECDISWGTEPHEGPREAGNFINPDCKKNDPDVKDSFQTPVVEYQPTSSASVSANNDIDKASGDLVSATDCLQLSMGEESTYEDPGPKNKKSSKKKKKSKRPLQKTLLEFPRMMPYKSFIAAPTDCQSFPARLTEAYKDIPDGKKPLITRMGLTENVELVDCAFGKVPKGCPLSYQCPVPSSQDFKMQDDAPSRPLLPMTCHRLEQILSLPTLSIKEQEHLNVLEITWEEAHSLEQATCEHKESIEELRKLHLTTRFREICKLKPGQSHLEHLIFKIRKGFAKCKTTEIEEEMKTEALRKYCQYLCVNWYPCGLVVHPNAPWLGAVPDGLVYDPKEKPCFGLVHLKCTTLRSFIECTFLKCKDGVLHLKKSHSCYWHIQGEMMVTGTLWSDLVVFSGEDILVQRIYRDAPFTINLMKRKLDDFFFYCYLPSLFRTKNTEIGVTT</sequence>
<dbReference type="InterPro" id="IPR011604">
    <property type="entry name" value="PDDEXK-like_dom_sf"/>
</dbReference>
<dbReference type="CDD" id="cd22343">
    <property type="entry name" value="PDDEXK_lambda_exonuclease-like"/>
    <property type="match status" value="1"/>
</dbReference>
<dbReference type="EMBL" id="CAWUFR010000033">
    <property type="protein sequence ID" value="CAK6958185.1"/>
    <property type="molecule type" value="Genomic_DNA"/>
</dbReference>
<organism evidence="2 3">
    <name type="scientific">Scomber scombrus</name>
    <name type="common">Atlantic mackerel</name>
    <name type="synonym">Scomber vernalis</name>
    <dbReference type="NCBI Taxonomy" id="13677"/>
    <lineage>
        <taxon>Eukaryota</taxon>
        <taxon>Metazoa</taxon>
        <taxon>Chordata</taxon>
        <taxon>Craniata</taxon>
        <taxon>Vertebrata</taxon>
        <taxon>Euteleostomi</taxon>
        <taxon>Actinopterygii</taxon>
        <taxon>Neopterygii</taxon>
        <taxon>Teleostei</taxon>
        <taxon>Neoteleostei</taxon>
        <taxon>Acanthomorphata</taxon>
        <taxon>Pelagiaria</taxon>
        <taxon>Scombriformes</taxon>
        <taxon>Scombridae</taxon>
        <taxon>Scomber</taxon>
    </lineage>
</organism>
<feature type="compositionally biased region" description="Basic and acidic residues" evidence="1">
    <location>
        <begin position="384"/>
        <end position="394"/>
    </location>
</feature>
<feature type="region of interest" description="Disordered" evidence="1">
    <location>
        <begin position="436"/>
        <end position="463"/>
    </location>
</feature>
<dbReference type="GO" id="GO:0006281">
    <property type="term" value="P:DNA repair"/>
    <property type="evidence" value="ECO:0007669"/>
    <property type="project" value="UniProtKB-ARBA"/>
</dbReference>
<comment type="caution">
    <text evidence="2">The sequence shown here is derived from an EMBL/GenBank/DDBJ whole genome shotgun (WGS) entry which is preliminary data.</text>
</comment>
<dbReference type="InterPro" id="IPR011335">
    <property type="entry name" value="Restrct_endonuc-II-like"/>
</dbReference>
<dbReference type="InterPro" id="IPR051703">
    <property type="entry name" value="NF-kappa-B_Signaling_Reg"/>
</dbReference>
<name>A0AAV1NFB4_SCOSC</name>
<gene>
    <name evidence="2" type="ORF">FSCOSCO3_A027177</name>
</gene>
<accession>A0AAV1NFB4</accession>
<dbReference type="Gene3D" id="3.90.320.10">
    <property type="match status" value="1"/>
</dbReference>
<evidence type="ECO:0000313" key="3">
    <source>
        <dbReference type="Proteomes" id="UP001314229"/>
    </source>
</evidence>
<evidence type="ECO:0000313" key="2">
    <source>
        <dbReference type="EMBL" id="CAK6958185.1"/>
    </source>
</evidence>
<dbReference type="AlphaFoldDB" id="A0AAV1NFB4"/>
<reference evidence="2 3" key="1">
    <citation type="submission" date="2024-01" db="EMBL/GenBank/DDBJ databases">
        <authorList>
            <person name="Alioto T."/>
            <person name="Alioto T."/>
            <person name="Gomez Garrido J."/>
        </authorList>
    </citation>
    <scope>NUCLEOTIDE SEQUENCE [LARGE SCALE GENOMIC DNA]</scope>
</reference>
<dbReference type="SUPFAM" id="SSF52980">
    <property type="entry name" value="Restriction endonuclease-like"/>
    <property type="match status" value="1"/>
</dbReference>
<protein>
    <submittedName>
        <fullName evidence="2">Uncharacterized protein LOC128355888</fullName>
    </submittedName>
</protein>
<feature type="compositionally biased region" description="Basic residues" evidence="1">
    <location>
        <begin position="447"/>
        <end position="462"/>
    </location>
</feature>